<feature type="transmembrane region" description="Helical" evidence="1">
    <location>
        <begin position="71"/>
        <end position="89"/>
    </location>
</feature>
<dbReference type="PANTHER" id="PTHR38684">
    <property type="entry name" value="PROTEIN AMPE"/>
    <property type="match status" value="1"/>
</dbReference>
<accession>A0ABW0JKW8</accession>
<comment type="caution">
    <text evidence="2">The sequence shown here is derived from an EMBL/GenBank/DDBJ whole genome shotgun (WGS) entry which is preliminary data.</text>
</comment>
<evidence type="ECO:0000256" key="1">
    <source>
        <dbReference type="SAM" id="Phobius"/>
    </source>
</evidence>
<dbReference type="PANTHER" id="PTHR38684:SF1">
    <property type="entry name" value="PROTEIN AMPE"/>
    <property type="match status" value="1"/>
</dbReference>
<dbReference type="RefSeq" id="WP_377304364.1">
    <property type="nucleotide sequence ID" value="NZ_JBHSMK010000004.1"/>
</dbReference>
<evidence type="ECO:0000313" key="2">
    <source>
        <dbReference type="EMBL" id="MFC5436713.1"/>
    </source>
</evidence>
<dbReference type="Proteomes" id="UP001596013">
    <property type="component" value="Unassembled WGS sequence"/>
</dbReference>
<organism evidence="2 3">
    <name type="scientific">Rhodanobacter umsongensis</name>
    <dbReference type="NCBI Taxonomy" id="633153"/>
    <lineage>
        <taxon>Bacteria</taxon>
        <taxon>Pseudomonadati</taxon>
        <taxon>Pseudomonadota</taxon>
        <taxon>Gammaproteobacteria</taxon>
        <taxon>Lysobacterales</taxon>
        <taxon>Rhodanobacteraceae</taxon>
        <taxon>Rhodanobacter</taxon>
    </lineage>
</organism>
<dbReference type="InterPro" id="IPR052966">
    <property type="entry name" value="Beta-lactamase_Reg"/>
</dbReference>
<reference evidence="3" key="1">
    <citation type="journal article" date="2019" name="Int. J. Syst. Evol. Microbiol.">
        <title>The Global Catalogue of Microorganisms (GCM) 10K type strain sequencing project: providing services to taxonomists for standard genome sequencing and annotation.</title>
        <authorList>
            <consortium name="The Broad Institute Genomics Platform"/>
            <consortium name="The Broad Institute Genome Sequencing Center for Infectious Disease"/>
            <person name="Wu L."/>
            <person name="Ma J."/>
        </authorList>
    </citation>
    <scope>NUCLEOTIDE SEQUENCE [LARGE SCALE GENOMIC DNA]</scope>
    <source>
        <strain evidence="3">JCM 17130</strain>
    </source>
</reference>
<feature type="transmembrane region" description="Helical" evidence="1">
    <location>
        <begin position="43"/>
        <end position="64"/>
    </location>
</feature>
<name>A0ABW0JKW8_9GAMM</name>
<evidence type="ECO:0000313" key="3">
    <source>
        <dbReference type="Proteomes" id="UP001596013"/>
    </source>
</evidence>
<keyword evidence="1" id="KW-1133">Transmembrane helix</keyword>
<feature type="transmembrane region" description="Helical" evidence="1">
    <location>
        <begin position="143"/>
        <end position="161"/>
    </location>
</feature>
<keyword evidence="3" id="KW-1185">Reference proteome</keyword>
<dbReference type="EMBL" id="JBHSMK010000004">
    <property type="protein sequence ID" value="MFC5436713.1"/>
    <property type="molecule type" value="Genomic_DNA"/>
</dbReference>
<protein>
    <submittedName>
        <fullName evidence="2">Beta-lactamase induction protein</fullName>
    </submittedName>
</protein>
<sequence>MAIGLLVALIALGLLHVLPQLARWRSDSAFRRWVAELADISGGGRVALALLVPLALCAVLWWLLGRSPAGVLLQLLFSLVVLVYCLGPSEFESDLEAILQAPDETSREAAAQAFAVDDAPVAWNAPALGVAIVYAALRRRFGVLFWFFVLGPVGALLYRLGQMLGRDDSLRLDPGCRTTARYVANMLDWPAAQLLTFTLAVVGHWEAVTGAWRRWHAQARPTSWYSDGPGFLGAAAQADILIDIEAGDGYAEEHSDPLVELRRLRSALLRALLAWLSVVALMVLGGWVG</sequence>
<keyword evidence="1" id="KW-0812">Transmembrane</keyword>
<keyword evidence="1" id="KW-0472">Membrane</keyword>
<gene>
    <name evidence="2" type="ORF">ACFPME_09100</name>
</gene>
<proteinExistence type="predicted"/>
<feature type="transmembrane region" description="Helical" evidence="1">
    <location>
        <begin position="267"/>
        <end position="288"/>
    </location>
</feature>